<proteinExistence type="predicted"/>
<reference evidence="2" key="1">
    <citation type="journal article" date="2019" name="Int. J. Syst. Evol. Microbiol.">
        <title>The Global Catalogue of Microorganisms (GCM) 10K type strain sequencing project: providing services to taxonomists for standard genome sequencing and annotation.</title>
        <authorList>
            <consortium name="The Broad Institute Genomics Platform"/>
            <consortium name="The Broad Institute Genome Sequencing Center for Infectious Disease"/>
            <person name="Wu L."/>
            <person name="Ma J."/>
        </authorList>
    </citation>
    <scope>NUCLEOTIDE SEQUENCE [LARGE SCALE GENOMIC DNA]</scope>
    <source>
        <strain evidence="2">CGMCC 4.7317</strain>
    </source>
</reference>
<keyword evidence="2" id="KW-1185">Reference proteome</keyword>
<evidence type="ECO:0000313" key="1">
    <source>
        <dbReference type="EMBL" id="MFC6237981.1"/>
    </source>
</evidence>
<accession>A0ABW1SZT7</accession>
<name>A0ABW1SZT7_9ACTN</name>
<organism evidence="1 2">
    <name type="scientific">Longivirga aurantiaca</name>
    <dbReference type="NCBI Taxonomy" id="1837743"/>
    <lineage>
        <taxon>Bacteria</taxon>
        <taxon>Bacillati</taxon>
        <taxon>Actinomycetota</taxon>
        <taxon>Actinomycetes</taxon>
        <taxon>Sporichthyales</taxon>
        <taxon>Sporichthyaceae</taxon>
        <taxon>Longivirga</taxon>
    </lineage>
</organism>
<dbReference type="RefSeq" id="WP_386765775.1">
    <property type="nucleotide sequence ID" value="NZ_JBHSTI010000008.1"/>
</dbReference>
<sequence length="124" mass="11773">MGTRRTSSPTSQAGTAVAVGDGVVGAGVDGLLLVGAGVVGVVVVGVGVVGAEVVGAGLVGAEVVGAGLVGGEVVDVGTLGSGAGDVVHAATRLTRASATAARARVRVFRGREAARTAHLLTPPR</sequence>
<comment type="caution">
    <text evidence="1">The sequence shown here is derived from an EMBL/GenBank/DDBJ whole genome shotgun (WGS) entry which is preliminary data.</text>
</comment>
<gene>
    <name evidence="1" type="ORF">ACFQGU_08830</name>
</gene>
<evidence type="ECO:0000313" key="2">
    <source>
        <dbReference type="Proteomes" id="UP001596138"/>
    </source>
</evidence>
<protein>
    <submittedName>
        <fullName evidence="1">Uncharacterized protein</fullName>
    </submittedName>
</protein>
<dbReference type="EMBL" id="JBHSTI010000008">
    <property type="protein sequence ID" value="MFC6237981.1"/>
    <property type="molecule type" value="Genomic_DNA"/>
</dbReference>
<dbReference type="Proteomes" id="UP001596138">
    <property type="component" value="Unassembled WGS sequence"/>
</dbReference>